<dbReference type="PANTHER" id="PTHR13003:SF2">
    <property type="entry name" value="NUCLEAR PORE COMPLEX PROTEIN NUP107"/>
    <property type="match status" value="1"/>
</dbReference>
<dbReference type="GO" id="GO:0031965">
    <property type="term" value="C:nuclear membrane"/>
    <property type="evidence" value="ECO:0007669"/>
    <property type="project" value="UniProtKB-SubCell"/>
</dbReference>
<dbReference type="GO" id="GO:0000973">
    <property type="term" value="P:post-transcriptional tethering of RNA polymerase II gene DNA at nuclear periphery"/>
    <property type="evidence" value="ECO:0007669"/>
    <property type="project" value="TreeGrafter"/>
</dbReference>
<keyword evidence="8" id="KW-0175">Coiled coil</keyword>
<evidence type="ECO:0000256" key="7">
    <source>
        <dbReference type="RuleBase" id="RU365072"/>
    </source>
</evidence>
<sequence>MNLIGMDIDAPVVAPPQQRQTLEDALADVFGALLETDLRDGSTISDIANICTEMANELRTQATEQLHRPARYMALMTQADEMDAHAATWTLLFYLYGASLATLTPAGAGGPSLAYGSRNWLYRQLLADHIKKEIDADVARCARVVSWLESTADEALKRQANVPFPPGEGLWLETKTEMRTRSGALVSELDPDAPGRMGRLLHPSNAKSQERILARVWQLLRAGKLQAAQEVCDNVGQPWRAAALGGGGLYGALPVGQTAEDYDNGPVVHLQKEELSDEIANGRGPLLALWRWAARQAAAAGAGDKFERAVFGALGGDAAAGLPVCATWEDFAWVYCRSWLESWAMRSTPPEAQPTADLVSGDAVMAALVRCGVAQDVAKNSVEGAMSVVTSGGGGGGGSGRAYITEIIDDAAAARGFGVLFAQHLMAAEAMANAGPTAVQAVRQIQALLIRGDMDVLMADLCRMIESGHRDGGAVGDAGGSAGGVVIEGGGGGGALFGGGGGGGADLERRQRICALAAHMLLALGGLGELVPQTNPDMAFLQAQVNVKKAHRVLELYTRALLAQEKLTLAPRYLCVLPVHVRNSLCSELLELYTKRMLDVDTSAALRASDGANVERADVNRQHLHHGTTTSAATTAATALAEADAACSHIVAELGMWFHRCVLLQKHHAGYGSSAGAGAAEVEGPRCGYQWTDVSENELRNQLAFFTLGCRYNREYGPYQRARVARWLAQPHIVATAAAQTREGSNSGSIYNADGVVDADIETAADRGAMNGEEDAARWVAANVDPMSYHDLLDFVNCLCCEFALGDDVTAAAGQLLFTEVLPRGLEMAVISAVLILEEELDKAHQTAATYLNEEGVVEAEAAAAEAEAKKQLADRLRNLLSELEEWALYYDLNAKLSAWSERHSACSRAAPGQGGSSEAEVLRDGGELLRELLTRLLKPTWQQELAASERAFAAAADARVQLTLTLTCPSTSTHDSARDSYPELQGASLHQFSYDLQRGLLRARADRELEMGMEVVPAVGGRGHITLNLSVAAEPQLWRGLVDLVCTLLRGELEGVPPVLVVTLDADRATSLAVCRRCRIGQIVRRCAALRLSLVGLGLSAESEDAGSELVEILAEPAGHSGANLLDSHMLELLSPVQLAQVLQMEALTYERHLRNVQECRHRLPLKEGEAGIGR</sequence>
<dbReference type="AlphaFoldDB" id="A0A8J4F8Q3"/>
<evidence type="ECO:0000256" key="8">
    <source>
        <dbReference type="SAM" id="Coils"/>
    </source>
</evidence>
<comment type="subcellular location">
    <subcellularLocation>
        <location evidence="7">Nucleus</location>
        <location evidence="7">Nuclear pore complex</location>
    </subcellularLocation>
    <subcellularLocation>
        <location evidence="7">Nucleus membrane</location>
    </subcellularLocation>
</comment>
<evidence type="ECO:0000256" key="6">
    <source>
        <dbReference type="ARBA" id="ARBA00023242"/>
    </source>
</evidence>
<dbReference type="InterPro" id="IPR007252">
    <property type="entry name" value="Nup84/Nup107"/>
</dbReference>
<accession>A0A8J4F8Q3</accession>
<comment type="subunit">
    <text evidence="7">Part of the nuclear pore complex (NPC).</text>
</comment>
<dbReference type="Pfam" id="PF04121">
    <property type="entry name" value="Nup84_Nup100"/>
    <property type="match status" value="1"/>
</dbReference>
<dbReference type="Gene3D" id="1.10.3450.20">
    <property type="match status" value="1"/>
</dbReference>
<dbReference type="GO" id="GO:0006406">
    <property type="term" value="P:mRNA export from nucleus"/>
    <property type="evidence" value="ECO:0007669"/>
    <property type="project" value="TreeGrafter"/>
</dbReference>
<evidence type="ECO:0000256" key="4">
    <source>
        <dbReference type="ARBA" id="ARBA00023010"/>
    </source>
</evidence>
<protein>
    <recommendedName>
        <fullName evidence="7">Nuclear pore complex protein</fullName>
    </recommendedName>
</protein>
<evidence type="ECO:0000256" key="1">
    <source>
        <dbReference type="ARBA" id="ARBA00022448"/>
    </source>
</evidence>
<comment type="similarity">
    <text evidence="7">Belongs to the nucleoporin Nup84/Nup107 family.</text>
</comment>
<dbReference type="GO" id="GO:0017056">
    <property type="term" value="F:structural constituent of nuclear pore"/>
    <property type="evidence" value="ECO:0007669"/>
    <property type="project" value="UniProtKB-UniRule"/>
</dbReference>
<keyword evidence="5 7" id="KW-0906">Nuclear pore complex</keyword>
<reference evidence="9" key="1">
    <citation type="journal article" date="2021" name="Proc. Natl. Acad. Sci. U.S.A.">
        <title>Three genomes in the algal genus Volvox reveal the fate of a haploid sex-determining region after a transition to homothallism.</title>
        <authorList>
            <person name="Yamamoto K."/>
            <person name="Hamaji T."/>
            <person name="Kawai-Toyooka H."/>
            <person name="Matsuzaki R."/>
            <person name="Takahashi F."/>
            <person name="Nishimura Y."/>
            <person name="Kawachi M."/>
            <person name="Noguchi H."/>
            <person name="Minakuchi Y."/>
            <person name="Umen J.G."/>
            <person name="Toyoda A."/>
            <person name="Nozaki H."/>
        </authorList>
    </citation>
    <scope>NUCLEOTIDE SEQUENCE</scope>
    <source>
        <strain evidence="9">NIES-3780</strain>
    </source>
</reference>
<comment type="function">
    <text evidence="7">Functions as a component of the nuclear pore complex (NPC).</text>
</comment>
<evidence type="ECO:0000313" key="9">
    <source>
        <dbReference type="EMBL" id="GIL64902.1"/>
    </source>
</evidence>
<evidence type="ECO:0000313" key="10">
    <source>
        <dbReference type="Proteomes" id="UP000747399"/>
    </source>
</evidence>
<organism evidence="9 10">
    <name type="scientific">Volvox africanus</name>
    <dbReference type="NCBI Taxonomy" id="51714"/>
    <lineage>
        <taxon>Eukaryota</taxon>
        <taxon>Viridiplantae</taxon>
        <taxon>Chlorophyta</taxon>
        <taxon>core chlorophytes</taxon>
        <taxon>Chlorophyceae</taxon>
        <taxon>CS clade</taxon>
        <taxon>Chlamydomonadales</taxon>
        <taxon>Volvocaceae</taxon>
        <taxon>Volvox</taxon>
    </lineage>
</organism>
<evidence type="ECO:0000256" key="3">
    <source>
        <dbReference type="ARBA" id="ARBA00022927"/>
    </source>
</evidence>
<dbReference type="EMBL" id="BNCO01000070">
    <property type="protein sequence ID" value="GIL64902.1"/>
    <property type="molecule type" value="Genomic_DNA"/>
</dbReference>
<dbReference type="GO" id="GO:0006606">
    <property type="term" value="P:protein import into nucleus"/>
    <property type="evidence" value="ECO:0007669"/>
    <property type="project" value="TreeGrafter"/>
</dbReference>
<dbReference type="GO" id="GO:0031080">
    <property type="term" value="C:nuclear pore outer ring"/>
    <property type="evidence" value="ECO:0007669"/>
    <property type="project" value="TreeGrafter"/>
</dbReference>
<proteinExistence type="inferred from homology"/>
<keyword evidence="4 7" id="KW-0811">Translocation</keyword>
<comment type="caution">
    <text evidence="9">The sequence shown here is derived from an EMBL/GenBank/DDBJ whole genome shotgun (WGS) entry which is preliminary data.</text>
</comment>
<evidence type="ECO:0000256" key="2">
    <source>
        <dbReference type="ARBA" id="ARBA00022816"/>
    </source>
</evidence>
<evidence type="ECO:0000256" key="5">
    <source>
        <dbReference type="ARBA" id="ARBA00023132"/>
    </source>
</evidence>
<keyword evidence="3" id="KW-0653">Protein transport</keyword>
<keyword evidence="1 7" id="KW-0813">Transport</keyword>
<keyword evidence="10" id="KW-1185">Reference proteome</keyword>
<keyword evidence="6 7" id="KW-0539">Nucleus</keyword>
<keyword evidence="7" id="KW-0472">Membrane</keyword>
<name>A0A8J4F8Q3_9CHLO</name>
<feature type="coiled-coil region" evidence="8">
    <location>
        <begin position="834"/>
        <end position="883"/>
    </location>
</feature>
<gene>
    <name evidence="9" type="ORF">Vafri_18740</name>
</gene>
<dbReference type="Proteomes" id="UP000747399">
    <property type="component" value="Unassembled WGS sequence"/>
</dbReference>
<keyword evidence="2" id="KW-0509">mRNA transport</keyword>
<dbReference type="PANTHER" id="PTHR13003">
    <property type="entry name" value="NUP107-RELATED"/>
    <property type="match status" value="1"/>
</dbReference>